<evidence type="ECO:0000256" key="2">
    <source>
        <dbReference type="SAM" id="MobiDB-lite"/>
    </source>
</evidence>
<feature type="compositionally biased region" description="Basic and acidic residues" evidence="2">
    <location>
        <begin position="8"/>
        <end position="17"/>
    </location>
</feature>
<dbReference type="InterPro" id="IPR004244">
    <property type="entry name" value="Transposase_22"/>
</dbReference>
<keyword evidence="4" id="KW-1185">Reference proteome</keyword>
<gene>
    <name evidence="3" type="ORF">M9458_051997</name>
</gene>
<evidence type="ECO:0000313" key="3">
    <source>
        <dbReference type="EMBL" id="KAL0152274.1"/>
    </source>
</evidence>
<name>A0ABD0MTC4_CIRMR</name>
<evidence type="ECO:0008006" key="5">
    <source>
        <dbReference type="Google" id="ProtNLM"/>
    </source>
</evidence>
<sequence length="291" mass="33400">MPKKAAKEKKTMERCEDVGQELAEGEPCSPEQAHAGVSTDAEQVINMENPSTKDLMLAITSFKQDFNTKIDGVLTEIRIVQTDVKDCSGRIMEAEMRISTAEDEIQTLKETIEKLENKTKNLNNKVEDLEGRSRHNNLRVLGMPEKVEGNDTCSFMEKCIADTLKITTPVLERAHRITASQSSTTYPRTIIIKCLNYKDRENILKAARIQKEVMYQNNKIRFLPDLPTEVYKRQRSYDGVRKRLRELGLDKHRVIYPARLLLTKDDHTVVFNTPTDVNKYIKKLEPVTEDD</sequence>
<accession>A0ABD0MTC4</accession>
<reference evidence="3 4" key="1">
    <citation type="submission" date="2024-05" db="EMBL/GenBank/DDBJ databases">
        <title>Genome sequencing and assembly of Indian major carp, Cirrhinus mrigala (Hamilton, 1822).</title>
        <authorList>
            <person name="Mohindra V."/>
            <person name="Chowdhury L.M."/>
            <person name="Lal K."/>
            <person name="Jena J.K."/>
        </authorList>
    </citation>
    <scope>NUCLEOTIDE SEQUENCE [LARGE SCALE GENOMIC DNA]</scope>
    <source>
        <strain evidence="3">CM1030</strain>
        <tissue evidence="3">Blood</tissue>
    </source>
</reference>
<dbReference type="Gene3D" id="3.30.70.1820">
    <property type="entry name" value="L1 transposable element, RRM domain"/>
    <property type="match status" value="1"/>
</dbReference>
<dbReference type="Proteomes" id="UP001529510">
    <property type="component" value="Unassembled WGS sequence"/>
</dbReference>
<keyword evidence="1" id="KW-0175">Coiled coil</keyword>
<dbReference type="AlphaFoldDB" id="A0ABD0MTC4"/>
<dbReference type="EMBL" id="JAMKFB020000189">
    <property type="protein sequence ID" value="KAL0152274.1"/>
    <property type="molecule type" value="Genomic_DNA"/>
</dbReference>
<dbReference type="Gene3D" id="1.20.5.340">
    <property type="match status" value="1"/>
</dbReference>
<dbReference type="PANTHER" id="PTHR11505">
    <property type="entry name" value="L1 TRANSPOSABLE ELEMENT-RELATED"/>
    <property type="match status" value="1"/>
</dbReference>
<organism evidence="3 4">
    <name type="scientific">Cirrhinus mrigala</name>
    <name type="common">Mrigala</name>
    <dbReference type="NCBI Taxonomy" id="683832"/>
    <lineage>
        <taxon>Eukaryota</taxon>
        <taxon>Metazoa</taxon>
        <taxon>Chordata</taxon>
        <taxon>Craniata</taxon>
        <taxon>Vertebrata</taxon>
        <taxon>Euteleostomi</taxon>
        <taxon>Actinopterygii</taxon>
        <taxon>Neopterygii</taxon>
        <taxon>Teleostei</taxon>
        <taxon>Ostariophysi</taxon>
        <taxon>Cypriniformes</taxon>
        <taxon>Cyprinidae</taxon>
        <taxon>Labeoninae</taxon>
        <taxon>Labeonini</taxon>
        <taxon>Cirrhinus</taxon>
    </lineage>
</organism>
<evidence type="ECO:0000313" key="4">
    <source>
        <dbReference type="Proteomes" id="UP001529510"/>
    </source>
</evidence>
<feature type="region of interest" description="Disordered" evidence="2">
    <location>
        <begin position="1"/>
        <end position="35"/>
    </location>
</feature>
<feature type="coiled-coil region" evidence="1">
    <location>
        <begin position="84"/>
        <end position="132"/>
    </location>
</feature>
<proteinExistence type="predicted"/>
<protein>
    <recommendedName>
        <fullName evidence="5">L1 transposable element RRM domain-containing protein</fullName>
    </recommendedName>
</protein>
<comment type="caution">
    <text evidence="3">The sequence shown here is derived from an EMBL/GenBank/DDBJ whole genome shotgun (WGS) entry which is preliminary data.</text>
</comment>
<evidence type="ECO:0000256" key="1">
    <source>
        <dbReference type="SAM" id="Coils"/>
    </source>
</evidence>